<keyword evidence="3" id="KW-1185">Reference proteome</keyword>
<evidence type="ECO:0000256" key="1">
    <source>
        <dbReference type="SAM" id="Phobius"/>
    </source>
</evidence>
<dbReference type="STRING" id="1172190.M947_05775"/>
<organism evidence="2 3">
    <name type="scientific">Sulfurimonas hongkongensis</name>
    <dbReference type="NCBI Taxonomy" id="1172190"/>
    <lineage>
        <taxon>Bacteria</taxon>
        <taxon>Pseudomonadati</taxon>
        <taxon>Campylobacterota</taxon>
        <taxon>Epsilonproteobacteria</taxon>
        <taxon>Campylobacterales</taxon>
        <taxon>Sulfurimonadaceae</taxon>
        <taxon>Sulfurimonas</taxon>
    </lineage>
</organism>
<dbReference type="eggNOG" id="COG5266">
    <property type="taxonomic scope" value="Bacteria"/>
</dbReference>
<dbReference type="PATRIC" id="fig|1172190.3.peg.1128"/>
<proteinExistence type="predicted"/>
<name>T0L160_9BACT</name>
<dbReference type="EMBL" id="AUPZ01000007">
    <property type="protein sequence ID" value="EQB39503.1"/>
    <property type="molecule type" value="Genomic_DNA"/>
</dbReference>
<accession>T0L160</accession>
<keyword evidence="1" id="KW-1133">Transmembrane helix</keyword>
<feature type="transmembrane region" description="Helical" evidence="1">
    <location>
        <begin position="111"/>
        <end position="131"/>
    </location>
</feature>
<dbReference type="Proteomes" id="UP000015520">
    <property type="component" value="Unassembled WGS sequence"/>
</dbReference>
<keyword evidence="1" id="KW-0812">Transmembrane</keyword>
<keyword evidence="1" id="KW-0472">Membrane</keyword>
<reference evidence="2 3" key="1">
    <citation type="submission" date="2013-07" db="EMBL/GenBank/DDBJ databases">
        <title>Sulfurimonas hongkongensis AST-10 Genome Sequencing.</title>
        <authorList>
            <person name="Cai L."/>
            <person name="Zhang T."/>
        </authorList>
    </citation>
    <scope>NUCLEOTIDE SEQUENCE [LARGE SCALE GENOMIC DNA]</scope>
    <source>
        <strain evidence="2 3">AST-10</strain>
    </source>
</reference>
<sequence>MKIVFLLIVFATLLFSHNLEHTISKGQSVVVFFSFGHEDDFSFQSYEVYAPNAEIPFAVGRTDTHSRVSFLPNAAGEWRVKVFSEDGHGKIVEIEVDENMLVDIDANNNNTFIKTLIGIMILFGIFGLIYIKKKDKKNEKN</sequence>
<evidence type="ECO:0000313" key="3">
    <source>
        <dbReference type="Proteomes" id="UP000015520"/>
    </source>
</evidence>
<dbReference type="RefSeq" id="WP_021287423.1">
    <property type="nucleotide sequence ID" value="NZ_AUPZ01000007.1"/>
</dbReference>
<protein>
    <submittedName>
        <fullName evidence="2">Uncharacterized protein</fullName>
    </submittedName>
</protein>
<gene>
    <name evidence="2" type="ORF">M947_05775</name>
</gene>
<comment type="caution">
    <text evidence="2">The sequence shown here is derived from an EMBL/GenBank/DDBJ whole genome shotgun (WGS) entry which is preliminary data.</text>
</comment>
<dbReference type="OrthoDB" id="9815598at2"/>
<dbReference type="AlphaFoldDB" id="T0L160"/>
<evidence type="ECO:0000313" key="2">
    <source>
        <dbReference type="EMBL" id="EQB39503.1"/>
    </source>
</evidence>